<dbReference type="PANTHER" id="PTHR24276">
    <property type="entry name" value="POLYSERASE-RELATED"/>
    <property type="match status" value="1"/>
</dbReference>
<evidence type="ECO:0000256" key="1">
    <source>
        <dbReference type="ARBA" id="ARBA00022670"/>
    </source>
</evidence>
<dbReference type="InterPro" id="IPR043504">
    <property type="entry name" value="Peptidase_S1_PA_chymotrypsin"/>
</dbReference>
<evidence type="ECO:0000256" key="2">
    <source>
        <dbReference type="ARBA" id="ARBA00022757"/>
    </source>
</evidence>
<dbReference type="InterPro" id="IPR009003">
    <property type="entry name" value="Peptidase_S1_PA"/>
</dbReference>
<proteinExistence type="inferred from homology"/>
<evidence type="ECO:0000313" key="11">
    <source>
        <dbReference type="Proteomes" id="UP001153620"/>
    </source>
</evidence>
<keyword evidence="1 7" id="KW-0645">Protease</keyword>
<dbReference type="EMBL" id="OU895879">
    <property type="protein sequence ID" value="CAG9806750.1"/>
    <property type="molecule type" value="Genomic_DNA"/>
</dbReference>
<dbReference type="PROSITE" id="PS00135">
    <property type="entry name" value="TRYPSIN_SER"/>
    <property type="match status" value="2"/>
</dbReference>
<dbReference type="AlphaFoldDB" id="A0A9N9RWX9"/>
<evidence type="ECO:0000256" key="3">
    <source>
        <dbReference type="ARBA" id="ARBA00022801"/>
    </source>
</evidence>
<dbReference type="PANTHER" id="PTHR24276:SF91">
    <property type="entry name" value="AT26814P-RELATED"/>
    <property type="match status" value="1"/>
</dbReference>
<dbReference type="InterPro" id="IPR001314">
    <property type="entry name" value="Peptidase_S1A"/>
</dbReference>
<gene>
    <name evidence="10" type="ORF">CHIRRI_LOCUS9604</name>
</gene>
<dbReference type="Pfam" id="PF00089">
    <property type="entry name" value="Trypsin"/>
    <property type="match status" value="2"/>
</dbReference>
<keyword evidence="2" id="KW-0222">Digestion</keyword>
<protein>
    <recommendedName>
        <fullName evidence="9">Peptidase S1 domain-containing protein</fullName>
    </recommendedName>
</protein>
<feature type="signal peptide" evidence="8">
    <location>
        <begin position="1"/>
        <end position="18"/>
    </location>
</feature>
<evidence type="ECO:0000256" key="4">
    <source>
        <dbReference type="ARBA" id="ARBA00022825"/>
    </source>
</evidence>
<dbReference type="SUPFAM" id="SSF50494">
    <property type="entry name" value="Trypsin-like serine proteases"/>
    <property type="match status" value="2"/>
</dbReference>
<dbReference type="PROSITE" id="PS50240">
    <property type="entry name" value="TRYPSIN_DOM"/>
    <property type="match status" value="2"/>
</dbReference>
<dbReference type="PRINTS" id="PR00722">
    <property type="entry name" value="CHYMOTRYPSIN"/>
</dbReference>
<feature type="domain" description="Peptidase S1" evidence="9">
    <location>
        <begin position="27"/>
        <end position="282"/>
    </location>
</feature>
<keyword evidence="5" id="KW-1015">Disulfide bond</keyword>
<dbReference type="Proteomes" id="UP001153620">
    <property type="component" value="Chromosome 3"/>
</dbReference>
<evidence type="ECO:0000313" key="10">
    <source>
        <dbReference type="EMBL" id="CAG9806750.1"/>
    </source>
</evidence>
<keyword evidence="3 7" id="KW-0378">Hydrolase</keyword>
<evidence type="ECO:0000256" key="6">
    <source>
        <dbReference type="ARBA" id="ARBA00024195"/>
    </source>
</evidence>
<dbReference type="FunFam" id="2.40.10.10:FF:000068">
    <property type="entry name" value="transmembrane protease serine 2"/>
    <property type="match status" value="2"/>
</dbReference>
<dbReference type="InterPro" id="IPR001254">
    <property type="entry name" value="Trypsin_dom"/>
</dbReference>
<dbReference type="InterPro" id="IPR033116">
    <property type="entry name" value="TRYPSIN_SER"/>
</dbReference>
<reference evidence="10" key="2">
    <citation type="submission" date="2022-10" db="EMBL/GenBank/DDBJ databases">
        <authorList>
            <consortium name="ENA_rothamsted_submissions"/>
            <consortium name="culmorum"/>
            <person name="King R."/>
        </authorList>
    </citation>
    <scope>NUCLEOTIDE SEQUENCE</scope>
</reference>
<dbReference type="PROSITE" id="PS00134">
    <property type="entry name" value="TRYPSIN_HIS"/>
    <property type="match status" value="2"/>
</dbReference>
<evidence type="ECO:0000256" key="7">
    <source>
        <dbReference type="RuleBase" id="RU363034"/>
    </source>
</evidence>
<feature type="domain" description="Peptidase S1" evidence="9">
    <location>
        <begin position="281"/>
        <end position="513"/>
    </location>
</feature>
<comment type="similarity">
    <text evidence="6">Belongs to the peptidase S1 family. CLIP subfamily.</text>
</comment>
<dbReference type="GO" id="GO:0007586">
    <property type="term" value="P:digestion"/>
    <property type="evidence" value="ECO:0007669"/>
    <property type="project" value="UniProtKB-KW"/>
</dbReference>
<feature type="chain" id="PRO_5040159798" description="Peptidase S1 domain-containing protein" evidence="8">
    <location>
        <begin position="19"/>
        <end position="513"/>
    </location>
</feature>
<keyword evidence="8" id="KW-0732">Signal</keyword>
<dbReference type="GO" id="GO:0006508">
    <property type="term" value="P:proteolysis"/>
    <property type="evidence" value="ECO:0007669"/>
    <property type="project" value="UniProtKB-KW"/>
</dbReference>
<evidence type="ECO:0000256" key="8">
    <source>
        <dbReference type="SAM" id="SignalP"/>
    </source>
</evidence>
<evidence type="ECO:0000259" key="9">
    <source>
        <dbReference type="PROSITE" id="PS50240"/>
    </source>
</evidence>
<dbReference type="Gene3D" id="2.40.10.10">
    <property type="entry name" value="Trypsin-like serine proteases"/>
    <property type="match status" value="2"/>
</dbReference>
<dbReference type="CDD" id="cd00190">
    <property type="entry name" value="Tryp_SPc"/>
    <property type="match status" value="2"/>
</dbReference>
<dbReference type="InterPro" id="IPR018114">
    <property type="entry name" value="TRYPSIN_HIS"/>
</dbReference>
<keyword evidence="4 7" id="KW-0720">Serine protease</keyword>
<organism evidence="10 11">
    <name type="scientific">Chironomus riparius</name>
    <dbReference type="NCBI Taxonomy" id="315576"/>
    <lineage>
        <taxon>Eukaryota</taxon>
        <taxon>Metazoa</taxon>
        <taxon>Ecdysozoa</taxon>
        <taxon>Arthropoda</taxon>
        <taxon>Hexapoda</taxon>
        <taxon>Insecta</taxon>
        <taxon>Pterygota</taxon>
        <taxon>Neoptera</taxon>
        <taxon>Endopterygota</taxon>
        <taxon>Diptera</taxon>
        <taxon>Nematocera</taxon>
        <taxon>Chironomoidea</taxon>
        <taxon>Chironomidae</taxon>
        <taxon>Chironominae</taxon>
        <taxon>Chironomus</taxon>
    </lineage>
</organism>
<reference evidence="10" key="1">
    <citation type="submission" date="2022-01" db="EMBL/GenBank/DDBJ databases">
        <authorList>
            <person name="King R."/>
        </authorList>
    </citation>
    <scope>NUCLEOTIDE SEQUENCE</scope>
</reference>
<name>A0A9N9RWX9_9DIPT</name>
<accession>A0A9N9RWX9</accession>
<sequence length="513" mass="55948">MNFILFTSFLLTLSFCSTFQEEISSYVINGEDARIEDHPYMAHVYSLMLPTCGGSILTRRSVLTAAHCLIFRISQPALVSVVVGTAYRDGTGGTSYRSARILLHPDYVAGPNVYDIGIVNTARAIEFGPLVQPIQLGTDEYIGVDVPGVFTGWGFIGYGGILPRRAVTLQKMYTRTIANDDCKERYSVTHRGDYIFDQKLCVVSGPRTSVCGGDSGGPLVINGTVAGVISWRTFPCGDGLPVRVKLHLIKISYNMKFILFTSFLLVFSITSSFQEEISSYVINGEDARIEEHPYMAHIFTMMFATCGSSIITSRSLLTAAHCLTTVISQPALVSVVVGTAYRNGTGGTMYRTSRIFLHPGYVSGPELYDVAVVRTLRQIEYGPLVQPIPLGTDELIGIDAPGVFTGWGSIGYGAIFQRLASTMQKMYTKTISNDDCRKRYSVTDRGDYIFDQKLCVVSGPRTSVCGGDSGGPLVIDGRVAGVLSWRTFPCGDGLPDVFIRVSAARDWINAVLV</sequence>
<dbReference type="GO" id="GO:0004252">
    <property type="term" value="F:serine-type endopeptidase activity"/>
    <property type="evidence" value="ECO:0007669"/>
    <property type="project" value="InterPro"/>
</dbReference>
<evidence type="ECO:0000256" key="5">
    <source>
        <dbReference type="ARBA" id="ARBA00023157"/>
    </source>
</evidence>
<keyword evidence="11" id="KW-1185">Reference proteome</keyword>
<dbReference type="InterPro" id="IPR050430">
    <property type="entry name" value="Peptidase_S1"/>
</dbReference>
<dbReference type="OrthoDB" id="10059102at2759"/>
<dbReference type="SMART" id="SM00020">
    <property type="entry name" value="Tryp_SPc"/>
    <property type="match status" value="2"/>
</dbReference>